<gene>
    <name evidence="2" type="ORF">DCCM_4574</name>
</gene>
<reference evidence="3" key="1">
    <citation type="submission" date="2018-02" db="EMBL/GenBank/DDBJ databases">
        <title>Genome sequence of Desulfocucumis palustris strain NAW-5.</title>
        <authorList>
            <person name="Watanabe M."/>
            <person name="Kojima H."/>
            <person name="Fukui M."/>
        </authorList>
    </citation>
    <scope>NUCLEOTIDE SEQUENCE [LARGE SCALE GENOMIC DNA]</scope>
    <source>
        <strain evidence="3">NAW-5</strain>
    </source>
</reference>
<dbReference type="Proteomes" id="UP000239549">
    <property type="component" value="Unassembled WGS sequence"/>
</dbReference>
<dbReference type="OrthoDB" id="61520at2"/>
<name>A0A2L2XM93_9FIRM</name>
<dbReference type="Gene3D" id="3.20.20.370">
    <property type="entry name" value="Glycoside hydrolase/deacetylase"/>
    <property type="match status" value="1"/>
</dbReference>
<keyword evidence="3" id="KW-1185">Reference proteome</keyword>
<dbReference type="GO" id="GO:0016810">
    <property type="term" value="F:hydrolase activity, acting on carbon-nitrogen (but not peptide) bonds"/>
    <property type="evidence" value="ECO:0007669"/>
    <property type="project" value="InterPro"/>
</dbReference>
<dbReference type="PANTHER" id="PTHR10587">
    <property type="entry name" value="GLYCOSYL TRANSFERASE-RELATED"/>
    <property type="match status" value="1"/>
</dbReference>
<organism evidence="2 3">
    <name type="scientific">Desulfocucumis palustris</name>
    <dbReference type="NCBI Taxonomy" id="1898651"/>
    <lineage>
        <taxon>Bacteria</taxon>
        <taxon>Bacillati</taxon>
        <taxon>Bacillota</taxon>
        <taxon>Clostridia</taxon>
        <taxon>Eubacteriales</taxon>
        <taxon>Desulfocucumaceae</taxon>
        <taxon>Desulfocucumis</taxon>
    </lineage>
</organism>
<evidence type="ECO:0000313" key="2">
    <source>
        <dbReference type="EMBL" id="GBF35446.1"/>
    </source>
</evidence>
<dbReference type="NCBIfam" id="TIGR02764">
    <property type="entry name" value="spore_ybaN_pdaB"/>
    <property type="match status" value="1"/>
</dbReference>
<evidence type="ECO:0000313" key="3">
    <source>
        <dbReference type="Proteomes" id="UP000239549"/>
    </source>
</evidence>
<dbReference type="InterPro" id="IPR014132">
    <property type="entry name" value="PdaB-like"/>
</dbReference>
<dbReference type="RefSeq" id="WP_104373518.1">
    <property type="nucleotide sequence ID" value="NZ_BFAV01000169.1"/>
</dbReference>
<dbReference type="PANTHER" id="PTHR10587:SF128">
    <property type="entry name" value="POLYSACCHARIDE DEACETYLASE PDAB-RELATED"/>
    <property type="match status" value="1"/>
</dbReference>
<feature type="domain" description="NodB homology" evidence="1">
    <location>
        <begin position="57"/>
        <end position="236"/>
    </location>
</feature>
<comment type="caution">
    <text evidence="2">The sequence shown here is derived from an EMBL/GenBank/DDBJ whole genome shotgun (WGS) entry which is preliminary data.</text>
</comment>
<dbReference type="InterPro" id="IPR011330">
    <property type="entry name" value="Glyco_hydro/deAcase_b/a-brl"/>
</dbReference>
<dbReference type="GO" id="GO:0005975">
    <property type="term" value="P:carbohydrate metabolic process"/>
    <property type="evidence" value="ECO:0007669"/>
    <property type="project" value="InterPro"/>
</dbReference>
<dbReference type="InterPro" id="IPR050248">
    <property type="entry name" value="Polysacc_deacetylase_ArnD"/>
</dbReference>
<dbReference type="SUPFAM" id="SSF88713">
    <property type="entry name" value="Glycoside hydrolase/deacetylase"/>
    <property type="match status" value="1"/>
</dbReference>
<dbReference type="AlphaFoldDB" id="A0A2L2XM93"/>
<dbReference type="PROSITE" id="PS51677">
    <property type="entry name" value="NODB"/>
    <property type="match status" value="1"/>
</dbReference>
<dbReference type="InterPro" id="IPR002509">
    <property type="entry name" value="NODB_dom"/>
</dbReference>
<protein>
    <submittedName>
        <fullName evidence="2">Peptidoglycan N-acetylglucosamine deacetylase</fullName>
    </submittedName>
</protein>
<dbReference type="Pfam" id="PF01522">
    <property type="entry name" value="Polysacc_deac_1"/>
    <property type="match status" value="1"/>
</dbReference>
<dbReference type="EMBL" id="BFAV01000169">
    <property type="protein sequence ID" value="GBF35446.1"/>
    <property type="molecule type" value="Genomic_DNA"/>
</dbReference>
<evidence type="ECO:0000259" key="1">
    <source>
        <dbReference type="PROSITE" id="PS51677"/>
    </source>
</evidence>
<proteinExistence type="predicted"/>
<accession>A0A2L2XM93</accession>
<sequence length="250" mass="27680">MRIYYWNLYKLRRFLLTGSAVALVVALLASVMMRDAITAAAIKPKPHAIYKVKTDEKVAALTFDISWGTKVPGPVMDILKKNNVKSTFFLSGPWVVKFPEYPKRLVSEGHEIASHGHNHIDLDRESREKVKSEISSAHEAIKEVTGVSPNLIRTPNGAWNDMVLSVADELGYSVIQWSADSLDWKNPGVDAIVNRVMDRVQPGAIILMHASDTCLQTPEALPRVIEGLKEKGYTLVTVSELLKHGPGVAE</sequence>
<dbReference type="GO" id="GO:0016020">
    <property type="term" value="C:membrane"/>
    <property type="evidence" value="ECO:0007669"/>
    <property type="project" value="TreeGrafter"/>
</dbReference>